<dbReference type="CDD" id="cd04479">
    <property type="entry name" value="RPA3"/>
    <property type="match status" value="1"/>
</dbReference>
<dbReference type="Proteomes" id="UP001201980">
    <property type="component" value="Unassembled WGS sequence"/>
</dbReference>
<comment type="similarity">
    <text evidence="2">Belongs to the replication factor A protein 3 family.</text>
</comment>
<name>A0AAD5RQ32_9PEZI</name>
<sequence length="105" mass="11262">MESTSTPRVTYPYLNNYVGQTVILVGKVVQLRGDAADIDADGTVTATLNRDTHITPGNGVQIIGKVNPDLSIRTLTTLDLGGNVDFGLASIVAEISQQYKEIHSF</sequence>
<reference evidence="4" key="1">
    <citation type="submission" date="2022-07" db="EMBL/GenBank/DDBJ databases">
        <title>Draft genome sequence of Zalerion maritima ATCC 34329, a (micro)plastics degrading marine fungus.</title>
        <authorList>
            <person name="Paco A."/>
            <person name="Goncalves M.F.M."/>
            <person name="Rocha-Santos T.A.P."/>
            <person name="Alves A."/>
        </authorList>
    </citation>
    <scope>NUCLEOTIDE SEQUENCE</scope>
    <source>
        <strain evidence="4">ATCC 34329</strain>
    </source>
</reference>
<comment type="caution">
    <text evidence="4">The sequence shown here is derived from an EMBL/GenBank/DDBJ whole genome shotgun (WGS) entry which is preliminary data.</text>
</comment>
<dbReference type="EMBL" id="JAKWBI020000142">
    <property type="protein sequence ID" value="KAJ2901673.1"/>
    <property type="molecule type" value="Genomic_DNA"/>
</dbReference>
<accession>A0AAD5RQ32</accession>
<proteinExistence type="inferred from homology"/>
<organism evidence="4 5">
    <name type="scientific">Zalerion maritima</name>
    <dbReference type="NCBI Taxonomy" id="339359"/>
    <lineage>
        <taxon>Eukaryota</taxon>
        <taxon>Fungi</taxon>
        <taxon>Dikarya</taxon>
        <taxon>Ascomycota</taxon>
        <taxon>Pezizomycotina</taxon>
        <taxon>Sordariomycetes</taxon>
        <taxon>Lulworthiomycetidae</taxon>
        <taxon>Lulworthiales</taxon>
        <taxon>Lulworthiaceae</taxon>
        <taxon>Zalerion</taxon>
    </lineage>
</organism>
<dbReference type="Pfam" id="PF08661">
    <property type="entry name" value="Rep_fac-A_3"/>
    <property type="match status" value="1"/>
</dbReference>
<dbReference type="InterPro" id="IPR013970">
    <property type="entry name" value="Rfa2"/>
</dbReference>
<dbReference type="GO" id="GO:0003677">
    <property type="term" value="F:DNA binding"/>
    <property type="evidence" value="ECO:0007669"/>
    <property type="project" value="InterPro"/>
</dbReference>
<keyword evidence="5" id="KW-1185">Reference proteome</keyword>
<dbReference type="GO" id="GO:0006310">
    <property type="term" value="P:DNA recombination"/>
    <property type="evidence" value="ECO:0007669"/>
    <property type="project" value="InterPro"/>
</dbReference>
<evidence type="ECO:0000313" key="4">
    <source>
        <dbReference type="EMBL" id="KAJ2901673.1"/>
    </source>
</evidence>
<evidence type="ECO:0000256" key="3">
    <source>
        <dbReference type="ARBA" id="ARBA00023242"/>
    </source>
</evidence>
<keyword evidence="3" id="KW-0539">Nucleus</keyword>
<dbReference type="GO" id="GO:0006281">
    <property type="term" value="P:DNA repair"/>
    <property type="evidence" value="ECO:0007669"/>
    <property type="project" value="InterPro"/>
</dbReference>
<evidence type="ECO:0000256" key="2">
    <source>
        <dbReference type="ARBA" id="ARBA00009761"/>
    </source>
</evidence>
<gene>
    <name evidence="4" type="ORF">MKZ38_001543</name>
</gene>
<dbReference type="AlphaFoldDB" id="A0AAD5RQ32"/>
<protein>
    <submittedName>
        <fullName evidence="4">Replication factor A protein 3</fullName>
    </submittedName>
</protein>
<dbReference type="InterPro" id="IPR012340">
    <property type="entry name" value="NA-bd_OB-fold"/>
</dbReference>
<dbReference type="GO" id="GO:0006260">
    <property type="term" value="P:DNA replication"/>
    <property type="evidence" value="ECO:0007669"/>
    <property type="project" value="InterPro"/>
</dbReference>
<dbReference type="GO" id="GO:0031981">
    <property type="term" value="C:nuclear lumen"/>
    <property type="evidence" value="ECO:0007669"/>
    <property type="project" value="UniProtKB-ARBA"/>
</dbReference>
<evidence type="ECO:0000256" key="1">
    <source>
        <dbReference type="ARBA" id="ARBA00004123"/>
    </source>
</evidence>
<evidence type="ECO:0000313" key="5">
    <source>
        <dbReference type="Proteomes" id="UP001201980"/>
    </source>
</evidence>
<dbReference type="SUPFAM" id="SSF50249">
    <property type="entry name" value="Nucleic acid-binding proteins"/>
    <property type="match status" value="1"/>
</dbReference>
<comment type="subcellular location">
    <subcellularLocation>
        <location evidence="1">Nucleus</location>
    </subcellularLocation>
</comment>
<dbReference type="Gene3D" id="2.40.50.140">
    <property type="entry name" value="Nucleic acid-binding proteins"/>
    <property type="match status" value="1"/>
</dbReference>